<gene>
    <name evidence="1" type="ORF">PPRIM_AZ9-3.1.T0430092</name>
</gene>
<reference evidence="1" key="1">
    <citation type="submission" date="2021-01" db="EMBL/GenBank/DDBJ databases">
        <authorList>
            <consortium name="Genoscope - CEA"/>
            <person name="William W."/>
        </authorList>
    </citation>
    <scope>NUCLEOTIDE SEQUENCE</scope>
</reference>
<protein>
    <submittedName>
        <fullName evidence="1">Uncharacterized protein</fullName>
    </submittedName>
</protein>
<accession>A0A8S1LLU4</accession>
<proteinExistence type="predicted"/>
<keyword evidence="2" id="KW-1185">Reference proteome</keyword>
<evidence type="ECO:0000313" key="1">
    <source>
        <dbReference type="EMBL" id="CAD8068920.1"/>
    </source>
</evidence>
<dbReference type="AlphaFoldDB" id="A0A8S1LLU4"/>
<organism evidence="1 2">
    <name type="scientific">Paramecium primaurelia</name>
    <dbReference type="NCBI Taxonomy" id="5886"/>
    <lineage>
        <taxon>Eukaryota</taxon>
        <taxon>Sar</taxon>
        <taxon>Alveolata</taxon>
        <taxon>Ciliophora</taxon>
        <taxon>Intramacronucleata</taxon>
        <taxon>Oligohymenophorea</taxon>
        <taxon>Peniculida</taxon>
        <taxon>Parameciidae</taxon>
        <taxon>Paramecium</taxon>
    </lineage>
</organism>
<comment type="caution">
    <text evidence="1">The sequence shown here is derived from an EMBL/GenBank/DDBJ whole genome shotgun (WGS) entry which is preliminary data.</text>
</comment>
<evidence type="ECO:0000313" key="2">
    <source>
        <dbReference type="Proteomes" id="UP000688137"/>
    </source>
</evidence>
<dbReference type="EMBL" id="CAJJDM010000043">
    <property type="protein sequence ID" value="CAD8068920.1"/>
    <property type="molecule type" value="Genomic_DNA"/>
</dbReference>
<dbReference type="Proteomes" id="UP000688137">
    <property type="component" value="Unassembled WGS sequence"/>
</dbReference>
<name>A0A8S1LLU4_PARPR</name>
<sequence>MENSVKMIYIEYVDIYGQKIEIMKDNGIKIKSMEYRNYKISRLNKRWLWYVHMFSQKKIRWIMIGLKAIQGKGTFIQISEQIHQSEWIDGKRIRLVGQEEQQTN</sequence>